<name>A0ABR3TFM1_9PEZI</name>
<evidence type="ECO:0000256" key="2">
    <source>
        <dbReference type="SAM" id="Phobius"/>
    </source>
</evidence>
<dbReference type="PANTHER" id="PTHR37488:SF7">
    <property type="entry name" value="DUF1275 DOMAIN PROTEIN"/>
    <property type="match status" value="1"/>
</dbReference>
<dbReference type="Pfam" id="PF06912">
    <property type="entry name" value="DUF1275"/>
    <property type="match status" value="1"/>
</dbReference>
<feature type="transmembrane region" description="Helical" evidence="2">
    <location>
        <begin position="225"/>
        <end position="244"/>
    </location>
</feature>
<comment type="caution">
    <text evidence="3">The sequence shown here is derived from an EMBL/GenBank/DDBJ whole genome shotgun (WGS) entry which is preliminary data.</text>
</comment>
<feature type="region of interest" description="Disordered" evidence="1">
    <location>
        <begin position="1"/>
        <end position="21"/>
    </location>
</feature>
<feature type="transmembrane region" description="Helical" evidence="2">
    <location>
        <begin position="87"/>
        <end position="105"/>
    </location>
</feature>
<feature type="transmembrane region" description="Helical" evidence="2">
    <location>
        <begin position="250"/>
        <end position="269"/>
    </location>
</feature>
<dbReference type="PANTHER" id="PTHR37488">
    <property type="entry name" value="DUF1275 DOMAIN-CONTAINING PROTEIN"/>
    <property type="match status" value="1"/>
</dbReference>
<feature type="transmembrane region" description="Helical" evidence="2">
    <location>
        <begin position="117"/>
        <end position="137"/>
    </location>
</feature>
<proteinExistence type="predicted"/>
<keyword evidence="2" id="KW-0812">Transmembrane</keyword>
<keyword evidence="2" id="KW-1133">Transmembrane helix</keyword>
<keyword evidence="4" id="KW-1185">Reference proteome</keyword>
<reference evidence="3 4" key="1">
    <citation type="journal article" date="2023" name="Plant Dis.">
        <title>First Report of Diplodia intermedia Causing Canker and Dieback Diseases on Apple Trees in Canada.</title>
        <authorList>
            <person name="Ellouze W."/>
            <person name="Ilyukhin E."/>
            <person name="Sulman M."/>
            <person name="Ali S."/>
        </authorList>
    </citation>
    <scope>NUCLEOTIDE SEQUENCE [LARGE SCALE GENOMIC DNA]</scope>
    <source>
        <strain evidence="3 4">M45-28</strain>
    </source>
</reference>
<evidence type="ECO:0000313" key="4">
    <source>
        <dbReference type="Proteomes" id="UP001521184"/>
    </source>
</evidence>
<protein>
    <recommendedName>
        <fullName evidence="5">DUF1275 domain protein</fullName>
    </recommendedName>
</protein>
<evidence type="ECO:0000313" key="3">
    <source>
        <dbReference type="EMBL" id="KAL1638182.1"/>
    </source>
</evidence>
<gene>
    <name evidence="3" type="ORF">SLS58_008922</name>
</gene>
<feature type="compositionally biased region" description="Basic and acidic residues" evidence="1">
    <location>
        <begin position="1"/>
        <end position="12"/>
    </location>
</feature>
<organism evidence="3 4">
    <name type="scientific">Diplodia intermedia</name>
    <dbReference type="NCBI Taxonomy" id="856260"/>
    <lineage>
        <taxon>Eukaryota</taxon>
        <taxon>Fungi</taxon>
        <taxon>Dikarya</taxon>
        <taxon>Ascomycota</taxon>
        <taxon>Pezizomycotina</taxon>
        <taxon>Dothideomycetes</taxon>
        <taxon>Dothideomycetes incertae sedis</taxon>
        <taxon>Botryosphaeriales</taxon>
        <taxon>Botryosphaeriaceae</taxon>
        <taxon>Diplodia</taxon>
    </lineage>
</organism>
<dbReference type="EMBL" id="JAKEKT020000080">
    <property type="protein sequence ID" value="KAL1638182.1"/>
    <property type="molecule type" value="Genomic_DNA"/>
</dbReference>
<dbReference type="InterPro" id="IPR010699">
    <property type="entry name" value="DUF1275"/>
</dbReference>
<evidence type="ECO:0008006" key="5">
    <source>
        <dbReference type="Google" id="ProtNLM"/>
    </source>
</evidence>
<evidence type="ECO:0000256" key="1">
    <source>
        <dbReference type="SAM" id="MobiDB-lite"/>
    </source>
</evidence>
<keyword evidence="2" id="KW-0472">Membrane</keyword>
<sequence length="273" mass="28991">MDIENKLERDAPDLPAKQRPSNSITRRLNAELSTNHVDIPLLACCLCSGLTDSTLYNAYSTFVSMQTGNTIFVALGASHQNTKPYGWARSLCSIGCFVLGSLFFSRLSLLLGPKRRVALTASFLLQTLLVVVAAAIVQGGAVDGAVPQPPSTTTTTAGDVVVVRWNQLAPIALLSFQSAAQIVASRALGLGEVPTVVVTSLLCDLMSDAHLLAPLTGNVKRNRRAAAFVLTLVGAIAGGWISKATKGVEYALWVVAGIKLGITFAWALWREKV</sequence>
<accession>A0ABR3TFM1</accession>
<dbReference type="Proteomes" id="UP001521184">
    <property type="component" value="Unassembled WGS sequence"/>
</dbReference>